<feature type="non-terminal residue" evidence="1">
    <location>
        <position position="1"/>
    </location>
</feature>
<name>A0A0L0UIB4_9BASI</name>
<dbReference type="Proteomes" id="UP000054564">
    <property type="component" value="Unassembled WGS sequence"/>
</dbReference>
<evidence type="ECO:0000313" key="1">
    <source>
        <dbReference type="EMBL" id="KNE86680.1"/>
    </source>
</evidence>
<keyword evidence="2" id="KW-1185">Reference proteome</keyword>
<dbReference type="EMBL" id="AJIL01008618">
    <property type="protein sequence ID" value="KNE86680.1"/>
    <property type="molecule type" value="Genomic_DNA"/>
</dbReference>
<dbReference type="AlphaFoldDB" id="A0A0L0UIB4"/>
<sequence>CELEGFRSSNELQTFIDKVLPKSSHIRAGYDREANLLLNIIFEGMQPEYSYVLMSAGFPRKNGGNFGSSAYLECDKRFVPRVNRNSEKSAIVIRNLAFIAPNDTVRAFWLVGDQRKLDSVFNCFQFEPLAFFLQVGR</sequence>
<reference evidence="2" key="1">
    <citation type="submission" date="2014-03" db="EMBL/GenBank/DDBJ databases">
        <title>The Genome Sequence of Puccinia striiformis f. sp. tritici PST-78.</title>
        <authorList>
            <consortium name="The Broad Institute Genome Sequencing Platform"/>
            <person name="Cuomo C."/>
            <person name="Hulbert S."/>
            <person name="Chen X."/>
            <person name="Walker B."/>
            <person name="Young S.K."/>
            <person name="Zeng Q."/>
            <person name="Gargeya S."/>
            <person name="Fitzgerald M."/>
            <person name="Haas B."/>
            <person name="Abouelleil A."/>
            <person name="Alvarado L."/>
            <person name="Arachchi H.M."/>
            <person name="Berlin A.M."/>
            <person name="Chapman S.B."/>
            <person name="Goldberg J."/>
            <person name="Griggs A."/>
            <person name="Gujja S."/>
            <person name="Hansen M."/>
            <person name="Howarth C."/>
            <person name="Imamovic A."/>
            <person name="Larimer J."/>
            <person name="McCowan C."/>
            <person name="Montmayeur A."/>
            <person name="Murphy C."/>
            <person name="Neiman D."/>
            <person name="Pearson M."/>
            <person name="Priest M."/>
            <person name="Roberts A."/>
            <person name="Saif S."/>
            <person name="Shea T."/>
            <person name="Sisk P."/>
            <person name="Sykes S."/>
            <person name="Wortman J."/>
            <person name="Nusbaum C."/>
            <person name="Birren B."/>
        </authorList>
    </citation>
    <scope>NUCLEOTIDE SEQUENCE [LARGE SCALE GENOMIC DNA]</scope>
    <source>
        <strain evidence="2">race PST-78</strain>
    </source>
</reference>
<evidence type="ECO:0000313" key="2">
    <source>
        <dbReference type="Proteomes" id="UP000054564"/>
    </source>
</evidence>
<proteinExistence type="predicted"/>
<accession>A0A0L0UIB4</accession>
<gene>
    <name evidence="1" type="ORF">PSTG_19956</name>
</gene>
<comment type="caution">
    <text evidence="1">The sequence shown here is derived from an EMBL/GenBank/DDBJ whole genome shotgun (WGS) entry which is preliminary data.</text>
</comment>
<organism evidence="1 2">
    <name type="scientific">Puccinia striiformis f. sp. tritici PST-78</name>
    <dbReference type="NCBI Taxonomy" id="1165861"/>
    <lineage>
        <taxon>Eukaryota</taxon>
        <taxon>Fungi</taxon>
        <taxon>Dikarya</taxon>
        <taxon>Basidiomycota</taxon>
        <taxon>Pucciniomycotina</taxon>
        <taxon>Pucciniomycetes</taxon>
        <taxon>Pucciniales</taxon>
        <taxon>Pucciniaceae</taxon>
        <taxon>Puccinia</taxon>
    </lineage>
</organism>
<protein>
    <submittedName>
        <fullName evidence="1">Uncharacterized protein</fullName>
    </submittedName>
</protein>